<accession>A0ACC1YLH2</accession>
<gene>
    <name evidence="1" type="ORF">OWV82_007205</name>
</gene>
<dbReference type="EMBL" id="CM051396">
    <property type="protein sequence ID" value="KAJ4723884.1"/>
    <property type="molecule type" value="Genomic_DNA"/>
</dbReference>
<name>A0ACC1YLH2_MELAZ</name>
<proteinExistence type="predicted"/>
<comment type="caution">
    <text evidence="1">The sequence shown here is derived from an EMBL/GenBank/DDBJ whole genome shotgun (WGS) entry which is preliminary data.</text>
</comment>
<sequence length="395" mass="42438">MATLSASSSSSSILLFVTIIIVSLYSSNAAYNVLSFGAKPDGKTDSTTPFLRAWSAACNSKSPSTIYIPRGSFLIRAVVFGGPCRSRIVFSIDGTLVAPSNYWNIGNSGYWILFSKVSRVSIYGGTVDARGAGFWNCRRYGKNCPAGARSISFSWSRKVVVTGLTSINSQTIHMAIHHCTDILIRNVKIIAPTNSPNTDGIQMQSSTGVTISGGTIMTGDDCISIGQGTRNLWIERINCGPGHGISIGSLGDYLNEEGVQNVTVTSSFFTNTQNGVRIKSWARPSNGYARDIAFRNLIMKNVYNPIIIDQNYCPNNKGCPHQGSGVKISGVTYQNIKGTSATKVALTLDCSASNPCKGIRLQDIKLPYNGKYSSTSYCKHAHGKSSGVVMPRSCL</sequence>
<dbReference type="Proteomes" id="UP001164539">
    <property type="component" value="Chromosome 3"/>
</dbReference>
<evidence type="ECO:0000313" key="2">
    <source>
        <dbReference type="Proteomes" id="UP001164539"/>
    </source>
</evidence>
<organism evidence="1 2">
    <name type="scientific">Melia azedarach</name>
    <name type="common">Chinaberry tree</name>
    <dbReference type="NCBI Taxonomy" id="155640"/>
    <lineage>
        <taxon>Eukaryota</taxon>
        <taxon>Viridiplantae</taxon>
        <taxon>Streptophyta</taxon>
        <taxon>Embryophyta</taxon>
        <taxon>Tracheophyta</taxon>
        <taxon>Spermatophyta</taxon>
        <taxon>Magnoliopsida</taxon>
        <taxon>eudicotyledons</taxon>
        <taxon>Gunneridae</taxon>
        <taxon>Pentapetalae</taxon>
        <taxon>rosids</taxon>
        <taxon>malvids</taxon>
        <taxon>Sapindales</taxon>
        <taxon>Meliaceae</taxon>
        <taxon>Melia</taxon>
    </lineage>
</organism>
<keyword evidence="2" id="KW-1185">Reference proteome</keyword>
<reference evidence="1 2" key="1">
    <citation type="journal article" date="2023" name="Science">
        <title>Complex scaffold remodeling in plant triterpene biosynthesis.</title>
        <authorList>
            <person name="De La Pena R."/>
            <person name="Hodgson H."/>
            <person name="Liu J.C."/>
            <person name="Stephenson M.J."/>
            <person name="Martin A.C."/>
            <person name="Owen C."/>
            <person name="Harkess A."/>
            <person name="Leebens-Mack J."/>
            <person name="Jimenez L.E."/>
            <person name="Osbourn A."/>
            <person name="Sattely E.S."/>
        </authorList>
    </citation>
    <scope>NUCLEOTIDE SEQUENCE [LARGE SCALE GENOMIC DNA]</scope>
    <source>
        <strain evidence="2">cv. JPN11</strain>
        <tissue evidence="1">Leaf</tissue>
    </source>
</reference>
<evidence type="ECO:0000313" key="1">
    <source>
        <dbReference type="EMBL" id="KAJ4723884.1"/>
    </source>
</evidence>
<protein>
    <submittedName>
        <fullName evidence="1">Polygalacturonase-like</fullName>
    </submittedName>
</protein>